<dbReference type="PROSITE" id="PS50293">
    <property type="entry name" value="TPR_REGION"/>
    <property type="match status" value="6"/>
</dbReference>
<dbReference type="Pfam" id="PF13371">
    <property type="entry name" value="TPR_9"/>
    <property type="match status" value="2"/>
</dbReference>
<feature type="repeat" description="TPR" evidence="3">
    <location>
        <begin position="467"/>
        <end position="500"/>
    </location>
</feature>
<feature type="repeat" description="TPR" evidence="3">
    <location>
        <begin position="297"/>
        <end position="330"/>
    </location>
</feature>
<dbReference type="PROSITE" id="PS50005">
    <property type="entry name" value="TPR"/>
    <property type="match status" value="9"/>
</dbReference>
<gene>
    <name evidence="4" type="ORF">DP115_25055</name>
</gene>
<keyword evidence="1" id="KW-0677">Repeat</keyword>
<evidence type="ECO:0000256" key="1">
    <source>
        <dbReference type="ARBA" id="ARBA00022737"/>
    </source>
</evidence>
<comment type="caution">
    <text evidence="4">The sequence shown here is derived from an EMBL/GenBank/DDBJ whole genome shotgun (WGS) entry which is preliminary data.</text>
</comment>
<dbReference type="EMBL" id="QMEC01000121">
    <property type="protein sequence ID" value="NMF65839.1"/>
    <property type="molecule type" value="Genomic_DNA"/>
</dbReference>
<evidence type="ECO:0000313" key="4">
    <source>
        <dbReference type="EMBL" id="NMF65839.1"/>
    </source>
</evidence>
<name>A0ABX1MB60_9CYAN</name>
<feature type="repeat" description="TPR" evidence="3">
    <location>
        <begin position="399"/>
        <end position="432"/>
    </location>
</feature>
<reference evidence="4 5" key="1">
    <citation type="submission" date="2018-06" db="EMBL/GenBank/DDBJ databases">
        <title>Comparative genomics of Brasilonema spp. strains.</title>
        <authorList>
            <person name="Alvarenga D.O."/>
            <person name="Fiore M.F."/>
            <person name="Varani A.M."/>
        </authorList>
    </citation>
    <scope>NUCLEOTIDE SEQUENCE [LARGE SCALE GENOMIC DNA]</scope>
    <source>
        <strain evidence="4 5">UFV-OR1</strain>
    </source>
</reference>
<dbReference type="SUPFAM" id="SSF50494">
    <property type="entry name" value="Trypsin-like serine proteases"/>
    <property type="match status" value="1"/>
</dbReference>
<feature type="repeat" description="TPR" evidence="3">
    <location>
        <begin position="365"/>
        <end position="398"/>
    </location>
</feature>
<evidence type="ECO:0008006" key="6">
    <source>
        <dbReference type="Google" id="ProtNLM"/>
    </source>
</evidence>
<organism evidence="4 5">
    <name type="scientific">Brasilonema octagenarum UFV-OR1</name>
    <dbReference type="NCBI Taxonomy" id="417115"/>
    <lineage>
        <taxon>Bacteria</taxon>
        <taxon>Bacillati</taxon>
        <taxon>Cyanobacteriota</taxon>
        <taxon>Cyanophyceae</taxon>
        <taxon>Nostocales</taxon>
        <taxon>Scytonemataceae</taxon>
        <taxon>Brasilonema</taxon>
        <taxon>Octagenarum group</taxon>
    </lineage>
</organism>
<dbReference type="Gene3D" id="1.25.40.10">
    <property type="entry name" value="Tetratricopeptide repeat domain"/>
    <property type="match status" value="5"/>
</dbReference>
<dbReference type="Pfam" id="PF13414">
    <property type="entry name" value="TPR_11"/>
    <property type="match status" value="2"/>
</dbReference>
<keyword evidence="5" id="KW-1185">Reference proteome</keyword>
<evidence type="ECO:0000256" key="3">
    <source>
        <dbReference type="PROSITE-ProRule" id="PRU00339"/>
    </source>
</evidence>
<dbReference type="SUPFAM" id="SSF48452">
    <property type="entry name" value="TPR-like"/>
    <property type="match status" value="1"/>
</dbReference>
<feature type="repeat" description="TPR" evidence="3">
    <location>
        <begin position="501"/>
        <end position="534"/>
    </location>
</feature>
<dbReference type="InterPro" id="IPR011990">
    <property type="entry name" value="TPR-like_helical_dom_sf"/>
</dbReference>
<feature type="repeat" description="TPR" evidence="3">
    <location>
        <begin position="535"/>
        <end position="568"/>
    </location>
</feature>
<accession>A0ABX1MB60</accession>
<dbReference type="Pfam" id="PF00515">
    <property type="entry name" value="TPR_1"/>
    <property type="match status" value="2"/>
</dbReference>
<dbReference type="Pfam" id="PF13365">
    <property type="entry name" value="Trypsin_2"/>
    <property type="match status" value="1"/>
</dbReference>
<dbReference type="InterPro" id="IPR050498">
    <property type="entry name" value="Ycf3"/>
</dbReference>
<evidence type="ECO:0000256" key="2">
    <source>
        <dbReference type="ARBA" id="ARBA00022803"/>
    </source>
</evidence>
<dbReference type="PANTHER" id="PTHR44858:SF1">
    <property type="entry name" value="UDP-N-ACETYLGLUCOSAMINE--PEPTIDE N-ACETYLGLUCOSAMINYLTRANSFERASE SPINDLY-RELATED"/>
    <property type="match status" value="1"/>
</dbReference>
<protein>
    <recommendedName>
        <fullName evidence="6">Tetratricopeptide repeat protein</fullName>
    </recommendedName>
</protein>
<keyword evidence="2 3" id="KW-0802">TPR repeat</keyword>
<dbReference type="RefSeq" id="WP_169267406.1">
    <property type="nucleotide sequence ID" value="NZ_QMEC01000121.1"/>
</dbReference>
<dbReference type="SMART" id="SM00028">
    <property type="entry name" value="TPR"/>
    <property type="match status" value="10"/>
</dbReference>
<proteinExistence type="predicted"/>
<evidence type="ECO:0000313" key="5">
    <source>
        <dbReference type="Proteomes" id="UP000762253"/>
    </source>
</evidence>
<dbReference type="Proteomes" id="UP000762253">
    <property type="component" value="Unassembled WGS sequence"/>
</dbReference>
<feature type="repeat" description="TPR" evidence="3">
    <location>
        <begin position="433"/>
        <end position="466"/>
    </location>
</feature>
<dbReference type="InterPro" id="IPR043504">
    <property type="entry name" value="Peptidase_S1_PA_chymotrypsin"/>
</dbReference>
<dbReference type="PANTHER" id="PTHR44858">
    <property type="entry name" value="TETRATRICOPEPTIDE REPEAT PROTEIN 6"/>
    <property type="match status" value="1"/>
</dbReference>
<feature type="repeat" description="TPR" evidence="3">
    <location>
        <begin position="331"/>
        <end position="364"/>
    </location>
</feature>
<dbReference type="InterPro" id="IPR019734">
    <property type="entry name" value="TPR_rpt"/>
</dbReference>
<dbReference type="Gene3D" id="2.40.10.10">
    <property type="entry name" value="Trypsin-like serine proteases"/>
    <property type="match status" value="2"/>
</dbReference>
<feature type="repeat" description="TPR" evidence="3">
    <location>
        <begin position="263"/>
        <end position="296"/>
    </location>
</feature>
<dbReference type="InterPro" id="IPR009003">
    <property type="entry name" value="Peptidase_S1_PA"/>
</dbReference>
<sequence length="641" mass="70763">MNFFSRHLPPVLMGAAVVMVQPQLAVALSPTQISDIAKEFTVLITGEGIGSGVIFERKGDTYSVITNQHVVTNDGRYEIQTPDGSRYPVYYKQELPGLDAAIVQFTSKKNYRLASLGNSDQIRQGMTVYVVGWGSVNDLSDKTNKSSYLTFAGIIESLSKNPQQGYGLAYNNQAIPGMSGSPVLDENGRVVGINAARLDQNLTVQGTRLLEGWRLGIPINMVLRTLNRPVSSPVTAQQPGAKPNLTTAGQADIRKTFARLRRTEALISSGGAKKNRKDYQGAIADYNQALLINPNNPDAYYGRGLAYYYLKKYQAALEDVNKLLQLSPKNAFAYVVRGCIRTLLGDKQAALTDFNQALQLDPKHVNAYNNRGVIRQELGDKQAALADFNQAIQLDPKLALAYTNRGDIRYDLGDKQAALADYNQAIQLDPKDANAYITRGKFRYESGDKQAALADYNQAIQLDPKLALAYTNRGLLHYESGDKQAALADFNQAIQLDPKLALAYNNRGVLRYQSGDKQAALADFNQAIQLDPKLAPPYNNIGLLKYEQGDIEGAIRQFQTAINNDSKLVEPQLALAVALYSKGEQQRGLTMAEAALRLDKRFADLKFLKEQFWGDKLIADAKKLLENPKIKEIISRPSRSQ</sequence>